<proteinExistence type="inferred from homology"/>
<keyword evidence="9" id="KW-1185">Reference proteome</keyword>
<sequence>MRRFVNLLFSILILTLGFCEITACSSSDEDEPGIKPQLVSSTPANGATNVAVSTTTIELTYNCKVKWSSAASFRLNDKPVNPLNLSLDGEKITIKNISLEQGMIYELIVSQEAVMSYDGNVPADEHRISFSTVPKPDQVISTSLVTPSPSPEAVNVYNFLLENYRKNIISATMANVSWNINEAEWVKQHTGKFPAMVTFDYGHLPASPANWIDYSQTAVVENWWGQKGLISAGWHWIVPRYEGHADINKFTYKPEETTFRAVNALKDGTWENKILKADLEKMAGYLFLLKNKNIPVIWRPLHEAAGNIYEYNNGTAWFWWGYDGAETYVQLWRYMFDYFKAQGLNNLIWVWTTQTKDNAFYPGDAYVDIVGRDIYNNSTLTNLAAQFTSIQDAYPTKMVTLSECGNVAKMSAQWAAGAEWSFFMPWYDYKRTLNPGTADFELTTHEHADKAWWVDAFAMDNVITLDEMPSLK</sequence>
<dbReference type="Proteomes" id="UP000249239">
    <property type="component" value="Unassembled WGS sequence"/>
</dbReference>
<protein>
    <submittedName>
        <fullName evidence="8">Mannan endo-1,4-beta-mannosidase</fullName>
    </submittedName>
</protein>
<gene>
    <name evidence="8" type="ORF">LX69_01647</name>
</gene>
<organism evidence="8 9">
    <name type="scientific">Breznakibacter xylanolyticus</name>
    <dbReference type="NCBI Taxonomy" id="990"/>
    <lineage>
        <taxon>Bacteria</taxon>
        <taxon>Pseudomonadati</taxon>
        <taxon>Bacteroidota</taxon>
        <taxon>Bacteroidia</taxon>
        <taxon>Marinilabiliales</taxon>
        <taxon>Marinilabiliaceae</taxon>
        <taxon>Breznakibacter</taxon>
    </lineage>
</organism>
<feature type="active site" description="Nucleophile" evidence="5">
    <location>
        <position position="403"/>
    </location>
</feature>
<dbReference type="AlphaFoldDB" id="A0A2W7NB09"/>
<evidence type="ECO:0000256" key="2">
    <source>
        <dbReference type="ARBA" id="ARBA00022729"/>
    </source>
</evidence>
<evidence type="ECO:0000256" key="3">
    <source>
        <dbReference type="ARBA" id="ARBA00022801"/>
    </source>
</evidence>
<dbReference type="InterPro" id="IPR022790">
    <property type="entry name" value="GH26_dom"/>
</dbReference>
<keyword evidence="2 6" id="KW-0732">Signal</keyword>
<dbReference type="InterPro" id="IPR017853">
    <property type="entry name" value="GH"/>
</dbReference>
<evidence type="ECO:0000313" key="9">
    <source>
        <dbReference type="Proteomes" id="UP000249239"/>
    </source>
</evidence>
<feature type="signal peptide" evidence="6">
    <location>
        <begin position="1"/>
        <end position="25"/>
    </location>
</feature>
<dbReference type="PANTHER" id="PTHR40079">
    <property type="entry name" value="MANNAN ENDO-1,4-BETA-MANNOSIDASE E-RELATED"/>
    <property type="match status" value="1"/>
</dbReference>
<dbReference type="SUPFAM" id="SSF51445">
    <property type="entry name" value="(Trans)glycosidases"/>
    <property type="match status" value="1"/>
</dbReference>
<keyword evidence="4 5" id="KW-0326">Glycosidase</keyword>
<dbReference type="PROSITE" id="PS51764">
    <property type="entry name" value="GH26"/>
    <property type="match status" value="1"/>
</dbReference>
<dbReference type="RefSeq" id="WP_111445330.1">
    <property type="nucleotide sequence ID" value="NZ_QKZK01000011.1"/>
</dbReference>
<evidence type="ECO:0000256" key="6">
    <source>
        <dbReference type="SAM" id="SignalP"/>
    </source>
</evidence>
<accession>A0A2W7NB09</accession>
<keyword evidence="3 5" id="KW-0378">Hydrolase</keyword>
<reference evidence="8 9" key="1">
    <citation type="submission" date="2018-06" db="EMBL/GenBank/DDBJ databases">
        <title>Genomic Encyclopedia of Archaeal and Bacterial Type Strains, Phase II (KMG-II): from individual species to whole genera.</title>
        <authorList>
            <person name="Goeker M."/>
        </authorList>
    </citation>
    <scope>NUCLEOTIDE SEQUENCE [LARGE SCALE GENOMIC DNA]</scope>
    <source>
        <strain evidence="8 9">DSM 6779</strain>
    </source>
</reference>
<evidence type="ECO:0000313" key="8">
    <source>
        <dbReference type="EMBL" id="PZX16833.1"/>
    </source>
</evidence>
<comment type="similarity">
    <text evidence="1 5">Belongs to the glycosyl hydrolase 26 family.</text>
</comment>
<dbReference type="GO" id="GO:0006080">
    <property type="term" value="P:substituted mannan metabolic process"/>
    <property type="evidence" value="ECO:0007669"/>
    <property type="project" value="InterPro"/>
</dbReference>
<dbReference type="OrthoDB" id="9803686at2"/>
<dbReference type="EMBL" id="QKZK01000011">
    <property type="protein sequence ID" value="PZX16833.1"/>
    <property type="molecule type" value="Genomic_DNA"/>
</dbReference>
<feature type="chain" id="PRO_5016071515" evidence="6">
    <location>
        <begin position="26"/>
        <end position="472"/>
    </location>
</feature>
<dbReference type="Gene3D" id="3.20.20.80">
    <property type="entry name" value="Glycosidases"/>
    <property type="match status" value="1"/>
</dbReference>
<evidence type="ECO:0000256" key="5">
    <source>
        <dbReference type="PROSITE-ProRule" id="PRU01100"/>
    </source>
</evidence>
<dbReference type="Pfam" id="PF02156">
    <property type="entry name" value="Glyco_hydro_26"/>
    <property type="match status" value="1"/>
</dbReference>
<dbReference type="GO" id="GO:0016985">
    <property type="term" value="F:mannan endo-1,4-beta-mannosidase activity"/>
    <property type="evidence" value="ECO:0007669"/>
    <property type="project" value="InterPro"/>
</dbReference>
<dbReference type="InterPro" id="IPR000805">
    <property type="entry name" value="Glyco_hydro_26"/>
</dbReference>
<dbReference type="InterPro" id="IPR032812">
    <property type="entry name" value="SbsA_Ig"/>
</dbReference>
<evidence type="ECO:0000256" key="4">
    <source>
        <dbReference type="ARBA" id="ARBA00023295"/>
    </source>
</evidence>
<dbReference type="PRINTS" id="PR00739">
    <property type="entry name" value="GLHYDRLASE26"/>
</dbReference>
<dbReference type="Pfam" id="PF13205">
    <property type="entry name" value="Big_5"/>
    <property type="match status" value="1"/>
</dbReference>
<name>A0A2W7NB09_9BACT</name>
<evidence type="ECO:0000256" key="1">
    <source>
        <dbReference type="ARBA" id="ARBA00007754"/>
    </source>
</evidence>
<dbReference type="PANTHER" id="PTHR40079:SF4">
    <property type="entry name" value="GH26 DOMAIN-CONTAINING PROTEIN-RELATED"/>
    <property type="match status" value="1"/>
</dbReference>
<comment type="caution">
    <text evidence="8">The sequence shown here is derived from an EMBL/GenBank/DDBJ whole genome shotgun (WGS) entry which is preliminary data.</text>
</comment>
<feature type="active site" description="Proton donor" evidence="5">
    <location>
        <position position="303"/>
    </location>
</feature>
<evidence type="ECO:0000259" key="7">
    <source>
        <dbReference type="PROSITE" id="PS51764"/>
    </source>
</evidence>
<feature type="domain" description="GH26" evidence="7">
    <location>
        <begin position="151"/>
        <end position="466"/>
    </location>
</feature>